<dbReference type="Gene3D" id="3.90.20.20">
    <property type="match status" value="1"/>
</dbReference>
<comment type="similarity">
    <text evidence="2 10 12">Belongs to the GrpE family.</text>
</comment>
<evidence type="ECO:0000256" key="6">
    <source>
        <dbReference type="ARBA" id="ARBA00023186"/>
    </source>
</evidence>
<dbReference type="OrthoDB" id="9812586at2"/>
<organism evidence="15 16">
    <name type="scientific">Scopulibacillus darangshiensis</name>
    <dbReference type="NCBI Taxonomy" id="442528"/>
    <lineage>
        <taxon>Bacteria</taxon>
        <taxon>Bacillati</taxon>
        <taxon>Bacillota</taxon>
        <taxon>Bacilli</taxon>
        <taxon>Bacillales</taxon>
        <taxon>Sporolactobacillaceae</taxon>
        <taxon>Scopulibacillus</taxon>
    </lineage>
</organism>
<feature type="compositionally biased region" description="Basic and acidic residues" evidence="14">
    <location>
        <begin position="1"/>
        <end position="20"/>
    </location>
</feature>
<comment type="subunit">
    <text evidence="3 10">Homodimer.</text>
</comment>
<dbReference type="SUPFAM" id="SSF51064">
    <property type="entry name" value="Head domain of nucleotide exchange factor GrpE"/>
    <property type="match status" value="1"/>
</dbReference>
<evidence type="ECO:0000256" key="1">
    <source>
        <dbReference type="ARBA" id="ARBA00004496"/>
    </source>
</evidence>
<proteinExistence type="inferred from homology"/>
<gene>
    <name evidence="10" type="primary">grpE</name>
    <name evidence="15" type="ORF">EV207_101312</name>
</gene>
<dbReference type="PROSITE" id="PS01071">
    <property type="entry name" value="GRPE"/>
    <property type="match status" value="1"/>
</dbReference>
<evidence type="ECO:0000256" key="14">
    <source>
        <dbReference type="SAM" id="MobiDB-lite"/>
    </source>
</evidence>
<reference evidence="15 16" key="1">
    <citation type="submission" date="2019-03" db="EMBL/GenBank/DDBJ databases">
        <title>Genomic Encyclopedia of Type Strains, Phase IV (KMG-IV): sequencing the most valuable type-strain genomes for metagenomic binning, comparative biology and taxonomic classification.</title>
        <authorList>
            <person name="Goeker M."/>
        </authorList>
    </citation>
    <scope>NUCLEOTIDE SEQUENCE [LARGE SCALE GENOMIC DNA]</scope>
    <source>
        <strain evidence="15 16">DSM 19377</strain>
    </source>
</reference>
<dbReference type="CDD" id="cd00446">
    <property type="entry name" value="GrpE"/>
    <property type="match status" value="1"/>
</dbReference>
<dbReference type="InterPro" id="IPR000740">
    <property type="entry name" value="GrpE"/>
</dbReference>
<evidence type="ECO:0000256" key="4">
    <source>
        <dbReference type="ARBA" id="ARBA00022490"/>
    </source>
</evidence>
<dbReference type="PANTHER" id="PTHR21237:SF23">
    <property type="entry name" value="GRPE PROTEIN HOMOLOG, MITOCHONDRIAL"/>
    <property type="match status" value="1"/>
</dbReference>
<dbReference type="HAMAP" id="MF_01151">
    <property type="entry name" value="GrpE"/>
    <property type="match status" value="1"/>
</dbReference>
<evidence type="ECO:0000256" key="11">
    <source>
        <dbReference type="RuleBase" id="RU000639"/>
    </source>
</evidence>
<evidence type="ECO:0000256" key="10">
    <source>
        <dbReference type="HAMAP-Rule" id="MF_01151"/>
    </source>
</evidence>
<evidence type="ECO:0000256" key="13">
    <source>
        <dbReference type="SAM" id="Coils"/>
    </source>
</evidence>
<dbReference type="GO" id="GO:0006457">
    <property type="term" value="P:protein folding"/>
    <property type="evidence" value="ECO:0007669"/>
    <property type="project" value="InterPro"/>
</dbReference>
<evidence type="ECO:0000256" key="3">
    <source>
        <dbReference type="ARBA" id="ARBA00011738"/>
    </source>
</evidence>
<dbReference type="GO" id="GO:0005737">
    <property type="term" value="C:cytoplasm"/>
    <property type="evidence" value="ECO:0007669"/>
    <property type="project" value="UniProtKB-SubCell"/>
</dbReference>
<dbReference type="InterPro" id="IPR013805">
    <property type="entry name" value="GrpE_CC"/>
</dbReference>
<evidence type="ECO:0000256" key="5">
    <source>
        <dbReference type="ARBA" id="ARBA00023016"/>
    </source>
</evidence>
<protein>
    <recommendedName>
        <fullName evidence="8 10">Protein GrpE</fullName>
    </recommendedName>
    <alternativeName>
        <fullName evidence="9 10">HSP-70 cofactor</fullName>
    </alternativeName>
</protein>
<sequence>MTDRSKQDYADQETVTKEQTEQVTIDEQDIEILNEEKAETIEAEKSDEEIQKLREEQETLQNRLLRVQADYENFKRRSNEEKIKNRKYGAQNLVEDLLPVVDNFQRGLDIQTESDETNGLKAGLDMVFRQLKDALQKEGVKEIDALGKPFDPNSHQAVMKVESDEFESNTVVEVLQSGYTLNDRVIRPAMVKVSS</sequence>
<evidence type="ECO:0000256" key="12">
    <source>
        <dbReference type="RuleBase" id="RU004478"/>
    </source>
</evidence>
<dbReference type="Pfam" id="PF01025">
    <property type="entry name" value="GrpE"/>
    <property type="match status" value="1"/>
</dbReference>
<keyword evidence="13" id="KW-0175">Coiled coil</keyword>
<keyword evidence="6 10" id="KW-0143">Chaperone</keyword>
<dbReference type="PANTHER" id="PTHR21237">
    <property type="entry name" value="GRPE PROTEIN"/>
    <property type="match status" value="1"/>
</dbReference>
<dbReference type="GO" id="GO:0051082">
    <property type="term" value="F:unfolded protein binding"/>
    <property type="evidence" value="ECO:0007669"/>
    <property type="project" value="TreeGrafter"/>
</dbReference>
<dbReference type="GO" id="GO:0051087">
    <property type="term" value="F:protein-folding chaperone binding"/>
    <property type="evidence" value="ECO:0007669"/>
    <property type="project" value="InterPro"/>
</dbReference>
<comment type="subcellular location">
    <subcellularLocation>
        <location evidence="1 10">Cytoplasm</location>
    </subcellularLocation>
</comment>
<dbReference type="FunFam" id="2.30.22.10:FF:000001">
    <property type="entry name" value="Protein GrpE"/>
    <property type="match status" value="1"/>
</dbReference>
<dbReference type="Gene3D" id="2.30.22.10">
    <property type="entry name" value="Head domain of nucleotide exchange factor GrpE"/>
    <property type="match status" value="1"/>
</dbReference>
<accession>A0A4R2PB51</accession>
<dbReference type="GO" id="GO:0042803">
    <property type="term" value="F:protein homodimerization activity"/>
    <property type="evidence" value="ECO:0007669"/>
    <property type="project" value="InterPro"/>
</dbReference>
<evidence type="ECO:0000256" key="8">
    <source>
        <dbReference type="ARBA" id="ARBA00072274"/>
    </source>
</evidence>
<dbReference type="PRINTS" id="PR00773">
    <property type="entry name" value="GRPEPROTEIN"/>
</dbReference>
<feature type="region of interest" description="Disordered" evidence="14">
    <location>
        <begin position="1"/>
        <end position="27"/>
    </location>
</feature>
<dbReference type="Proteomes" id="UP000295416">
    <property type="component" value="Unassembled WGS sequence"/>
</dbReference>
<evidence type="ECO:0000313" key="16">
    <source>
        <dbReference type="Proteomes" id="UP000295416"/>
    </source>
</evidence>
<feature type="coiled-coil region" evidence="13">
    <location>
        <begin position="36"/>
        <end position="77"/>
    </location>
</feature>
<keyword evidence="4 10" id="KW-0963">Cytoplasm</keyword>
<evidence type="ECO:0000256" key="9">
    <source>
        <dbReference type="ARBA" id="ARBA00076414"/>
    </source>
</evidence>
<keyword evidence="5 10" id="KW-0346">Stress response</keyword>
<dbReference type="AlphaFoldDB" id="A0A4R2PB51"/>
<dbReference type="EMBL" id="SLXK01000001">
    <property type="protein sequence ID" value="TCP32333.1"/>
    <property type="molecule type" value="Genomic_DNA"/>
</dbReference>
<dbReference type="GO" id="GO:0000774">
    <property type="term" value="F:adenyl-nucleotide exchange factor activity"/>
    <property type="evidence" value="ECO:0007669"/>
    <property type="project" value="InterPro"/>
</dbReference>
<name>A0A4R2PB51_9BACL</name>
<comment type="function">
    <text evidence="7 10 11">Participates actively in the response to hyperosmotic and heat shock by preventing the aggregation of stress-denatured proteins, in association with DnaK and GrpE. It is the nucleotide exchange factor for DnaK and may function as a thermosensor. Unfolded proteins bind initially to DnaJ; upon interaction with the DnaJ-bound protein, DnaK hydrolyzes its bound ATP, resulting in the formation of a stable complex. GrpE releases ADP from DnaK; ATP binding to DnaK triggers the release of the substrate protein, thus completing the reaction cycle. Several rounds of ATP-dependent interactions between DnaJ, DnaK and GrpE are required for fully efficient folding.</text>
</comment>
<dbReference type="RefSeq" id="WP_132742887.1">
    <property type="nucleotide sequence ID" value="NZ_SLXK01000001.1"/>
</dbReference>
<comment type="caution">
    <text evidence="15">The sequence shown here is derived from an EMBL/GenBank/DDBJ whole genome shotgun (WGS) entry which is preliminary data.</text>
</comment>
<evidence type="ECO:0000313" key="15">
    <source>
        <dbReference type="EMBL" id="TCP32333.1"/>
    </source>
</evidence>
<dbReference type="InterPro" id="IPR009012">
    <property type="entry name" value="GrpE_head"/>
</dbReference>
<dbReference type="NCBIfam" id="NF010738">
    <property type="entry name" value="PRK14140.1"/>
    <property type="match status" value="1"/>
</dbReference>
<dbReference type="SUPFAM" id="SSF58014">
    <property type="entry name" value="Coiled-coil domain of nucleotide exchange factor GrpE"/>
    <property type="match status" value="1"/>
</dbReference>
<keyword evidence="16" id="KW-1185">Reference proteome</keyword>
<evidence type="ECO:0000256" key="2">
    <source>
        <dbReference type="ARBA" id="ARBA00009054"/>
    </source>
</evidence>
<evidence type="ECO:0000256" key="7">
    <source>
        <dbReference type="ARBA" id="ARBA00053401"/>
    </source>
</evidence>